<evidence type="ECO:0000256" key="2">
    <source>
        <dbReference type="SAM" id="SignalP"/>
    </source>
</evidence>
<dbReference type="Proteomes" id="UP000248806">
    <property type="component" value="Unassembled WGS sequence"/>
</dbReference>
<evidence type="ECO:0000313" key="3">
    <source>
        <dbReference type="EMBL" id="PZW20732.1"/>
    </source>
</evidence>
<dbReference type="RefSeq" id="WP_111326106.1">
    <property type="nucleotide sequence ID" value="NZ_BIFX01000001.1"/>
</dbReference>
<evidence type="ECO:0000313" key="4">
    <source>
        <dbReference type="Proteomes" id="UP000248806"/>
    </source>
</evidence>
<dbReference type="EMBL" id="QKUF01000041">
    <property type="protein sequence ID" value="PZW20732.1"/>
    <property type="molecule type" value="Genomic_DNA"/>
</dbReference>
<comment type="caution">
    <text evidence="3">The sequence shown here is derived from an EMBL/GenBank/DDBJ whole genome shotgun (WGS) entry which is preliminary data.</text>
</comment>
<protein>
    <submittedName>
        <fullName evidence="3">Uncharacterized protein</fullName>
    </submittedName>
</protein>
<dbReference type="PROSITE" id="PS51257">
    <property type="entry name" value="PROKAR_LIPOPROTEIN"/>
    <property type="match status" value="1"/>
</dbReference>
<gene>
    <name evidence="3" type="ORF">EI42_05878</name>
</gene>
<organism evidence="3 4">
    <name type="scientific">Thermosporothrix hazakensis</name>
    <dbReference type="NCBI Taxonomy" id="644383"/>
    <lineage>
        <taxon>Bacteria</taxon>
        <taxon>Bacillati</taxon>
        <taxon>Chloroflexota</taxon>
        <taxon>Ktedonobacteria</taxon>
        <taxon>Ktedonobacterales</taxon>
        <taxon>Thermosporotrichaceae</taxon>
        <taxon>Thermosporothrix</taxon>
    </lineage>
</organism>
<evidence type="ECO:0000256" key="1">
    <source>
        <dbReference type="SAM" id="Coils"/>
    </source>
</evidence>
<accession>A0A326TWQ0</accession>
<sequence length="310" mass="34888">MKKATHIVLFCCLLASCLSGITACGTPSQPSYLASDTEELLLLKWMPTEQSPFLGQFTKTSTDEPSEASTSVTPRETTYSIQVVVQQDQVNIHLGHLFSWSGTLHDERLDVAMLTNSSTTSFYPVTQEAYQQIRTGFLAHMTVRSYLQQLQRHDQAWTDAVAAPFATNLKGATEDISLLKENLKRARTSEDLCPFFAIWVLPIYPFPEEVFHLDEKSLQEMHSLQQRIEDAWKTANASPLPAFAGPLPWKISQNEVTQALASLKHKIEALTTAKIQAQTQMQQSQQQYRVLATEIEALKKQCHLEGDHHL</sequence>
<dbReference type="AlphaFoldDB" id="A0A326TWQ0"/>
<keyword evidence="4" id="KW-1185">Reference proteome</keyword>
<reference evidence="3 4" key="1">
    <citation type="submission" date="2018-06" db="EMBL/GenBank/DDBJ databases">
        <title>Genomic Encyclopedia of Archaeal and Bacterial Type Strains, Phase II (KMG-II): from individual species to whole genera.</title>
        <authorList>
            <person name="Goeker M."/>
        </authorList>
    </citation>
    <scope>NUCLEOTIDE SEQUENCE [LARGE SCALE GENOMIC DNA]</scope>
    <source>
        <strain evidence="3 4">ATCC BAA-1881</strain>
    </source>
</reference>
<feature type="chain" id="PRO_5016445312" evidence="2">
    <location>
        <begin position="24"/>
        <end position="310"/>
    </location>
</feature>
<proteinExistence type="predicted"/>
<feature type="coiled-coil region" evidence="1">
    <location>
        <begin position="260"/>
        <end position="301"/>
    </location>
</feature>
<name>A0A326TWQ0_THEHA</name>
<feature type="signal peptide" evidence="2">
    <location>
        <begin position="1"/>
        <end position="23"/>
    </location>
</feature>
<keyword evidence="2" id="KW-0732">Signal</keyword>
<keyword evidence="1" id="KW-0175">Coiled coil</keyword>